<gene>
    <name evidence="1" type="ORF">A2903_01585</name>
</gene>
<dbReference type="Pfam" id="PF04229">
    <property type="entry name" value="GrpB"/>
    <property type="match status" value="1"/>
</dbReference>
<dbReference type="Proteomes" id="UP000178184">
    <property type="component" value="Unassembled WGS sequence"/>
</dbReference>
<evidence type="ECO:0008006" key="3">
    <source>
        <dbReference type="Google" id="ProtNLM"/>
    </source>
</evidence>
<accession>A0A1F6WML6</accession>
<dbReference type="AlphaFoldDB" id="A0A1F6WML6"/>
<comment type="caution">
    <text evidence="1">The sequence shown here is derived from an EMBL/GenBank/DDBJ whole genome shotgun (WGS) entry which is preliminary data.</text>
</comment>
<dbReference type="Gene3D" id="3.30.460.10">
    <property type="entry name" value="Beta Polymerase, domain 2"/>
    <property type="match status" value="1"/>
</dbReference>
<sequence length="192" mass="22296">MEIKIENIDTSHTEIRNYDPKWPEMYKEEAQKIKDLLGDKIVQIVQIEHIGSTSIPGLASKPIIDIAIVVPTPKDANDLIELLATLGYPFDLKTHELSGGAERHFFKKGDPTQFHLSIAYADKGSFLERQVLFRDYLRDHDEDRDTYSELKKDLLKKYPTGKDEYVDNKTDFVMRILKKAGFKNEWFDLSKY</sequence>
<organism evidence="1 2">
    <name type="scientific">Candidatus Nomurabacteria bacterium RIFCSPLOWO2_01_FULL_33_17</name>
    <dbReference type="NCBI Taxonomy" id="1801764"/>
    <lineage>
        <taxon>Bacteria</taxon>
        <taxon>Candidatus Nomuraibacteriota</taxon>
    </lineage>
</organism>
<reference evidence="1 2" key="1">
    <citation type="journal article" date="2016" name="Nat. Commun.">
        <title>Thousands of microbial genomes shed light on interconnected biogeochemical processes in an aquifer system.</title>
        <authorList>
            <person name="Anantharaman K."/>
            <person name="Brown C.T."/>
            <person name="Hug L.A."/>
            <person name="Sharon I."/>
            <person name="Castelle C.J."/>
            <person name="Probst A.J."/>
            <person name="Thomas B.C."/>
            <person name="Singh A."/>
            <person name="Wilkins M.J."/>
            <person name="Karaoz U."/>
            <person name="Brodie E.L."/>
            <person name="Williams K.H."/>
            <person name="Hubbard S.S."/>
            <person name="Banfield J.F."/>
        </authorList>
    </citation>
    <scope>NUCLEOTIDE SEQUENCE [LARGE SCALE GENOMIC DNA]</scope>
</reference>
<dbReference type="STRING" id="1801764.A2903_01585"/>
<dbReference type="PANTHER" id="PTHR34822:SF1">
    <property type="entry name" value="GRPB FAMILY PROTEIN"/>
    <property type="match status" value="1"/>
</dbReference>
<dbReference type="InterPro" id="IPR043519">
    <property type="entry name" value="NT_sf"/>
</dbReference>
<evidence type="ECO:0000313" key="2">
    <source>
        <dbReference type="Proteomes" id="UP000178184"/>
    </source>
</evidence>
<protein>
    <recommendedName>
        <fullName evidence="3">GrpB family protein</fullName>
    </recommendedName>
</protein>
<dbReference type="PANTHER" id="PTHR34822">
    <property type="entry name" value="GRPB DOMAIN PROTEIN (AFU_ORTHOLOGUE AFUA_1G01530)"/>
    <property type="match status" value="1"/>
</dbReference>
<name>A0A1F6WML6_9BACT</name>
<dbReference type="InterPro" id="IPR007344">
    <property type="entry name" value="GrpB/CoaE"/>
</dbReference>
<proteinExistence type="predicted"/>
<dbReference type="EMBL" id="MFUO01000037">
    <property type="protein sequence ID" value="OGI83130.1"/>
    <property type="molecule type" value="Genomic_DNA"/>
</dbReference>
<dbReference type="SUPFAM" id="SSF81301">
    <property type="entry name" value="Nucleotidyltransferase"/>
    <property type="match status" value="1"/>
</dbReference>
<evidence type="ECO:0000313" key="1">
    <source>
        <dbReference type="EMBL" id="OGI83130.1"/>
    </source>
</evidence>